<dbReference type="GeneID" id="54298615"/>
<dbReference type="InterPro" id="IPR029069">
    <property type="entry name" value="HotDog_dom_sf"/>
</dbReference>
<dbReference type="Gene3D" id="3.10.129.10">
    <property type="entry name" value="Hotdog Thioesterase"/>
    <property type="match status" value="1"/>
</dbReference>
<dbReference type="Pfam" id="PF03061">
    <property type="entry name" value="4HBT"/>
    <property type="match status" value="1"/>
</dbReference>
<sequence>MSPTSSDLSRIPWCAHLLADDRFVVRPTSSRQPKSSGEDSLIAETLQSDRTIRLWLTQHRKPDHAASPAIPAVRAFLQLGDGLNGYPATCHGGLIATLLDEIMGVLLTANVDHTNRNAKTARGLSSMTAYLNVSYKKPLPLPAVILATARYAKVVGRKQYISAALEDGNGRAYATAEALFIEIKPSL</sequence>
<dbReference type="InterPro" id="IPR052061">
    <property type="entry name" value="PTE-AB_protein"/>
</dbReference>
<keyword evidence="3" id="KW-1185">Reference proteome</keyword>
<dbReference type="CDD" id="cd03443">
    <property type="entry name" value="PaaI_thioesterase"/>
    <property type="match status" value="1"/>
</dbReference>
<dbReference type="EMBL" id="ML995498">
    <property type="protein sequence ID" value="KAF2138075.1"/>
    <property type="molecule type" value="Genomic_DNA"/>
</dbReference>
<name>A0A6A6B484_9PEZI</name>
<dbReference type="PANTHER" id="PTHR47260">
    <property type="entry name" value="UPF0644 PROTEIN PB2B4.06"/>
    <property type="match status" value="1"/>
</dbReference>
<dbReference type="InterPro" id="IPR006683">
    <property type="entry name" value="Thioestr_dom"/>
</dbReference>
<dbReference type="SUPFAM" id="SSF54637">
    <property type="entry name" value="Thioesterase/thiol ester dehydrase-isomerase"/>
    <property type="match status" value="1"/>
</dbReference>
<evidence type="ECO:0000313" key="2">
    <source>
        <dbReference type="EMBL" id="KAF2138075.1"/>
    </source>
</evidence>
<dbReference type="AlphaFoldDB" id="A0A6A6B484"/>
<accession>A0A6A6B484</accession>
<evidence type="ECO:0000259" key="1">
    <source>
        <dbReference type="Pfam" id="PF03061"/>
    </source>
</evidence>
<gene>
    <name evidence="2" type="ORF">K452DRAFT_291115</name>
</gene>
<reference evidence="2" key="1">
    <citation type="journal article" date="2020" name="Stud. Mycol.">
        <title>101 Dothideomycetes genomes: a test case for predicting lifestyles and emergence of pathogens.</title>
        <authorList>
            <person name="Haridas S."/>
            <person name="Albert R."/>
            <person name="Binder M."/>
            <person name="Bloem J."/>
            <person name="Labutti K."/>
            <person name="Salamov A."/>
            <person name="Andreopoulos B."/>
            <person name="Baker S."/>
            <person name="Barry K."/>
            <person name="Bills G."/>
            <person name="Bluhm B."/>
            <person name="Cannon C."/>
            <person name="Castanera R."/>
            <person name="Culley D."/>
            <person name="Daum C."/>
            <person name="Ezra D."/>
            <person name="Gonzalez J."/>
            <person name="Henrissat B."/>
            <person name="Kuo A."/>
            <person name="Liang C."/>
            <person name="Lipzen A."/>
            <person name="Lutzoni F."/>
            <person name="Magnuson J."/>
            <person name="Mondo S."/>
            <person name="Nolan M."/>
            <person name="Ohm R."/>
            <person name="Pangilinan J."/>
            <person name="Park H.-J."/>
            <person name="Ramirez L."/>
            <person name="Alfaro M."/>
            <person name="Sun H."/>
            <person name="Tritt A."/>
            <person name="Yoshinaga Y."/>
            <person name="Zwiers L.-H."/>
            <person name="Turgeon B."/>
            <person name="Goodwin S."/>
            <person name="Spatafora J."/>
            <person name="Crous P."/>
            <person name="Grigoriev I."/>
        </authorList>
    </citation>
    <scope>NUCLEOTIDE SEQUENCE</scope>
    <source>
        <strain evidence="2">CBS 121167</strain>
    </source>
</reference>
<protein>
    <recommendedName>
        <fullName evidence="1">Thioesterase domain-containing protein</fullName>
    </recommendedName>
</protein>
<dbReference type="OrthoDB" id="506431at2759"/>
<organism evidence="2 3">
    <name type="scientific">Aplosporella prunicola CBS 121167</name>
    <dbReference type="NCBI Taxonomy" id="1176127"/>
    <lineage>
        <taxon>Eukaryota</taxon>
        <taxon>Fungi</taxon>
        <taxon>Dikarya</taxon>
        <taxon>Ascomycota</taxon>
        <taxon>Pezizomycotina</taxon>
        <taxon>Dothideomycetes</taxon>
        <taxon>Dothideomycetes incertae sedis</taxon>
        <taxon>Botryosphaeriales</taxon>
        <taxon>Aplosporellaceae</taxon>
        <taxon>Aplosporella</taxon>
    </lineage>
</organism>
<feature type="domain" description="Thioesterase" evidence="1">
    <location>
        <begin position="89"/>
        <end position="171"/>
    </location>
</feature>
<dbReference type="PANTHER" id="PTHR47260:SF6">
    <property type="entry name" value="THIOESTERASE DOMAIN-CONTAINING PROTEIN"/>
    <property type="match status" value="1"/>
</dbReference>
<evidence type="ECO:0000313" key="3">
    <source>
        <dbReference type="Proteomes" id="UP000799438"/>
    </source>
</evidence>
<dbReference type="Proteomes" id="UP000799438">
    <property type="component" value="Unassembled WGS sequence"/>
</dbReference>
<proteinExistence type="predicted"/>
<dbReference type="RefSeq" id="XP_033393788.1">
    <property type="nucleotide sequence ID" value="XM_033541119.1"/>
</dbReference>